<gene>
    <name evidence="2" type="ORF">SAMN06265373_103285</name>
</gene>
<dbReference type="InterPro" id="IPR011990">
    <property type="entry name" value="TPR-like_helical_dom_sf"/>
</dbReference>
<accession>A0ABY1NUB0</accession>
<dbReference type="InterPro" id="IPR019734">
    <property type="entry name" value="TPR_rpt"/>
</dbReference>
<dbReference type="SUPFAM" id="SSF52540">
    <property type="entry name" value="P-loop containing nucleoside triphosphate hydrolases"/>
    <property type="match status" value="1"/>
</dbReference>
<dbReference type="Proteomes" id="UP001157961">
    <property type="component" value="Unassembled WGS sequence"/>
</dbReference>
<dbReference type="Pfam" id="PF14559">
    <property type="entry name" value="TPR_19"/>
    <property type="match status" value="1"/>
</dbReference>
<name>A0ABY1NUB0_9RHOB</name>
<evidence type="ECO:0000313" key="3">
    <source>
        <dbReference type="Proteomes" id="UP001157961"/>
    </source>
</evidence>
<dbReference type="SUPFAM" id="SSF48452">
    <property type="entry name" value="TPR-like"/>
    <property type="match status" value="2"/>
</dbReference>
<dbReference type="SMART" id="SM00028">
    <property type="entry name" value="TPR"/>
    <property type="match status" value="4"/>
</dbReference>
<dbReference type="InterPro" id="IPR027417">
    <property type="entry name" value="P-loop_NTPase"/>
</dbReference>
<keyword evidence="3" id="KW-1185">Reference proteome</keyword>
<dbReference type="PANTHER" id="PTHR12788:SF10">
    <property type="entry name" value="PROTEIN-TYROSINE SULFOTRANSFERASE"/>
    <property type="match status" value="1"/>
</dbReference>
<protein>
    <submittedName>
        <fullName evidence="2">Tfp pilus assembly protein PilF</fullName>
    </submittedName>
</protein>
<dbReference type="Pfam" id="PF13432">
    <property type="entry name" value="TPR_16"/>
    <property type="match status" value="1"/>
</dbReference>
<comment type="caution">
    <text evidence="2">The sequence shown here is derived from an EMBL/GenBank/DDBJ whole genome shotgun (WGS) entry which is preliminary data.</text>
</comment>
<dbReference type="InterPro" id="IPR026634">
    <property type="entry name" value="TPST-like"/>
</dbReference>
<organism evidence="2 3">
    <name type="scientific">Shimia sagamensis</name>
    <dbReference type="NCBI Taxonomy" id="1566352"/>
    <lineage>
        <taxon>Bacteria</taxon>
        <taxon>Pseudomonadati</taxon>
        <taxon>Pseudomonadota</taxon>
        <taxon>Alphaproteobacteria</taxon>
        <taxon>Rhodobacterales</taxon>
        <taxon>Roseobacteraceae</taxon>
    </lineage>
</organism>
<dbReference type="EMBL" id="FXTY01000003">
    <property type="protein sequence ID" value="SMP18548.1"/>
    <property type="molecule type" value="Genomic_DNA"/>
</dbReference>
<proteinExistence type="predicted"/>
<sequence length="587" mass="64879">MRQNSPNVSKTQAMDLGVIQSLYDKGEFRKVVFRAQKALKIRPGHVGLHALAGFSAQQLGDDGIAETLLFKAAQLAQEEGNTSLELPLGLVQAGRHALAVPLFVACLKETPEHAAALNGLGRSLLALGEVENAIVLLGDALKHGADQPRYAADLGAAFEASGQPVLALECYEIARKLAPKLGRFTRSAKVMYGLGQFGKAVECLEEGLALWPDDPALLSNYASVLNALGRRADALTQWQKVLEAHPSYSIAYSNFANSQKPSLIEGFEDRIDAQLKRNSAKTDVLKFRYAKVAVLEERGDYEVAYRNLLTANALRFEEAGFDIEAEARLFDQIKQQFEDQPELELAVGESEATPIFILGMPRAGSSLTETIIGRHSEVEQKGELDYLALLVNQLGLLGNPFDSAQANLFRQTYLSRLTQTGGGAFITDKMPQNFRLIGHIATAMPMARIVHVHRDPKACCWSNFRHFFASDSLGFTNDVDCLIRYYDMYCDMMRFWSERFPGRIIDVNYENLVADPGAQIPVLIQSLGLEWQEECLAPQDSATVVRTASQDQVRQKIYKGSAQGWRKYEAQAGKWLDRLPSHQPIGG</sequence>
<keyword evidence="1" id="KW-0808">Transferase</keyword>
<dbReference type="PANTHER" id="PTHR12788">
    <property type="entry name" value="PROTEIN-TYROSINE SULFOTRANSFERASE 2"/>
    <property type="match status" value="1"/>
</dbReference>
<evidence type="ECO:0000256" key="1">
    <source>
        <dbReference type="ARBA" id="ARBA00022679"/>
    </source>
</evidence>
<dbReference type="RefSeq" id="WP_283425736.1">
    <property type="nucleotide sequence ID" value="NZ_FXTY01000003.1"/>
</dbReference>
<reference evidence="2 3" key="1">
    <citation type="submission" date="2017-05" db="EMBL/GenBank/DDBJ databases">
        <authorList>
            <person name="Varghese N."/>
            <person name="Submissions S."/>
        </authorList>
    </citation>
    <scope>NUCLEOTIDE SEQUENCE [LARGE SCALE GENOMIC DNA]</scope>
    <source>
        <strain evidence="2 3">DSM 29734</strain>
    </source>
</reference>
<dbReference type="Gene3D" id="1.25.40.10">
    <property type="entry name" value="Tetratricopeptide repeat domain"/>
    <property type="match status" value="2"/>
</dbReference>
<dbReference type="Gene3D" id="3.40.50.300">
    <property type="entry name" value="P-loop containing nucleotide triphosphate hydrolases"/>
    <property type="match status" value="1"/>
</dbReference>
<evidence type="ECO:0000313" key="2">
    <source>
        <dbReference type="EMBL" id="SMP18548.1"/>
    </source>
</evidence>
<dbReference type="Pfam" id="PF13469">
    <property type="entry name" value="Sulfotransfer_3"/>
    <property type="match status" value="1"/>
</dbReference>